<proteinExistence type="predicted"/>
<sequence length="87" mass="9281">MKKIIGILVVVMIAFTVFFSTNTMNSLNSGLSLASLININTADAECSITMEGAGTTYCLTFNNTCVITGVIDDQPFSVTCPNSTLLY</sequence>
<comment type="caution">
    <text evidence="1">The sequence shown here is derived from an EMBL/GenBank/DDBJ whole genome shotgun (WGS) entry which is preliminary data.</text>
</comment>
<reference evidence="2" key="1">
    <citation type="journal article" date="2019" name="Int. J. Syst. Evol. Microbiol.">
        <title>The Global Catalogue of Microorganisms (GCM) 10K type strain sequencing project: providing services to taxonomists for standard genome sequencing and annotation.</title>
        <authorList>
            <consortium name="The Broad Institute Genomics Platform"/>
            <consortium name="The Broad Institute Genome Sequencing Center for Infectious Disease"/>
            <person name="Wu L."/>
            <person name="Ma J."/>
        </authorList>
    </citation>
    <scope>NUCLEOTIDE SEQUENCE [LARGE SCALE GENOMIC DNA]</scope>
    <source>
        <strain evidence="2">JCM 17111</strain>
    </source>
</reference>
<accession>A0ABP6WZL5</accession>
<organism evidence="1 2">
    <name type="scientific">Snuella lapsa</name>
    <dbReference type="NCBI Taxonomy" id="870481"/>
    <lineage>
        <taxon>Bacteria</taxon>
        <taxon>Pseudomonadati</taxon>
        <taxon>Bacteroidota</taxon>
        <taxon>Flavobacteriia</taxon>
        <taxon>Flavobacteriales</taxon>
        <taxon>Flavobacteriaceae</taxon>
        <taxon>Snuella</taxon>
    </lineage>
</organism>
<dbReference type="RefSeq" id="WP_345004363.1">
    <property type="nucleotide sequence ID" value="NZ_BAABCY010000017.1"/>
</dbReference>
<gene>
    <name evidence="1" type="ORF">GCM10022395_06450</name>
</gene>
<dbReference type="Proteomes" id="UP001500954">
    <property type="component" value="Unassembled WGS sequence"/>
</dbReference>
<evidence type="ECO:0000313" key="1">
    <source>
        <dbReference type="EMBL" id="GAA3557876.1"/>
    </source>
</evidence>
<evidence type="ECO:0008006" key="3">
    <source>
        <dbReference type="Google" id="ProtNLM"/>
    </source>
</evidence>
<dbReference type="EMBL" id="BAABCY010000017">
    <property type="protein sequence ID" value="GAA3557876.1"/>
    <property type="molecule type" value="Genomic_DNA"/>
</dbReference>
<keyword evidence="2" id="KW-1185">Reference proteome</keyword>
<name>A0ABP6WZL5_9FLAO</name>
<evidence type="ECO:0000313" key="2">
    <source>
        <dbReference type="Proteomes" id="UP001500954"/>
    </source>
</evidence>
<protein>
    <recommendedName>
        <fullName evidence="3">Transmembrane protein</fullName>
    </recommendedName>
</protein>